<protein>
    <submittedName>
        <fullName evidence="1">Uncharacterized protein</fullName>
    </submittedName>
</protein>
<dbReference type="OrthoDB" id="4336168at2"/>
<sequence length="127" mass="12970">MSSDDRPPSGGGAHVQINAVHGGSLAFGDHGTAESTNFTTVVADRAHGDLLTAVRALRSELSAGERTAAEGEVVAQLDEIEGEITRTGRSSRGLLVRVRDRLAENAPATATAAAVATVVQAIAEVLA</sequence>
<accession>S3ZNI6</accession>
<evidence type="ECO:0000313" key="1">
    <source>
        <dbReference type="EMBL" id="EPH44753.1"/>
    </source>
</evidence>
<dbReference type="AlphaFoldDB" id="S3ZNI6"/>
<gene>
    <name evidence="1" type="ORF">STRAU_2193</name>
</gene>
<reference evidence="1 2" key="1">
    <citation type="submission" date="2013-02" db="EMBL/GenBank/DDBJ databases">
        <title>Draft Genome Sequence of Streptomyces aurantiacus, Which Produces Setomimycin.</title>
        <authorList>
            <person name="Gruening B.A."/>
            <person name="Praeg A."/>
            <person name="Erxleben A."/>
            <person name="Guenther S."/>
            <person name="Mueller M."/>
        </authorList>
    </citation>
    <scope>NUCLEOTIDE SEQUENCE [LARGE SCALE GENOMIC DNA]</scope>
    <source>
        <strain evidence="1 2">JA 4570</strain>
    </source>
</reference>
<dbReference type="EMBL" id="AOPZ01000077">
    <property type="protein sequence ID" value="EPH44753.1"/>
    <property type="molecule type" value="Genomic_DNA"/>
</dbReference>
<evidence type="ECO:0000313" key="2">
    <source>
        <dbReference type="Proteomes" id="UP000014629"/>
    </source>
</evidence>
<dbReference type="Proteomes" id="UP000014629">
    <property type="component" value="Unassembled WGS sequence"/>
</dbReference>
<comment type="caution">
    <text evidence="1">The sequence shown here is derived from an EMBL/GenBank/DDBJ whole genome shotgun (WGS) entry which is preliminary data.</text>
</comment>
<dbReference type="PATRIC" id="fig|1286094.4.peg.2169"/>
<proteinExistence type="predicted"/>
<name>S3ZNI6_9ACTN</name>
<keyword evidence="2" id="KW-1185">Reference proteome</keyword>
<dbReference type="RefSeq" id="WP_016640322.1">
    <property type="nucleotide sequence ID" value="NZ_AOPZ01000077.1"/>
</dbReference>
<organism evidence="1 2">
    <name type="scientific">Streptomyces aurantiacus JA 4570</name>
    <dbReference type="NCBI Taxonomy" id="1286094"/>
    <lineage>
        <taxon>Bacteria</taxon>
        <taxon>Bacillati</taxon>
        <taxon>Actinomycetota</taxon>
        <taxon>Actinomycetes</taxon>
        <taxon>Kitasatosporales</taxon>
        <taxon>Streptomycetaceae</taxon>
        <taxon>Streptomyces</taxon>
        <taxon>Streptomyces aurantiacus group</taxon>
    </lineage>
</organism>